<dbReference type="PANTHER" id="PTHR43394:SF1">
    <property type="entry name" value="ATP-BINDING CASSETTE SUB-FAMILY B MEMBER 10, MITOCHONDRIAL"/>
    <property type="match status" value="1"/>
</dbReference>
<protein>
    <submittedName>
        <fullName evidence="7">ABC transporter ATP-binding protein</fullName>
    </submittedName>
</protein>
<dbReference type="InterPro" id="IPR027417">
    <property type="entry name" value="P-loop_NTPase"/>
</dbReference>
<evidence type="ECO:0000256" key="1">
    <source>
        <dbReference type="ARBA" id="ARBA00004651"/>
    </source>
</evidence>
<dbReference type="GeneID" id="29421681"/>
<keyword evidence="2" id="KW-0812">Transmembrane</keyword>
<keyword evidence="6" id="KW-0472">Membrane</keyword>
<dbReference type="Pfam" id="PF00664">
    <property type="entry name" value="ABC_membrane"/>
    <property type="match status" value="1"/>
</dbReference>
<dbReference type="CDD" id="cd07346">
    <property type="entry name" value="ABC_6TM_exporters"/>
    <property type="match status" value="1"/>
</dbReference>
<dbReference type="InterPro" id="IPR003593">
    <property type="entry name" value="AAA+_ATPase"/>
</dbReference>
<evidence type="ECO:0000313" key="8">
    <source>
        <dbReference type="Proteomes" id="UP000480222"/>
    </source>
</evidence>
<dbReference type="InterPro" id="IPR036640">
    <property type="entry name" value="ABC1_TM_sf"/>
</dbReference>
<evidence type="ECO:0000256" key="3">
    <source>
        <dbReference type="ARBA" id="ARBA00022741"/>
    </source>
</evidence>
<keyword evidence="3" id="KW-0547">Nucleotide-binding</keyword>
<dbReference type="EMBL" id="CADDAV010000022">
    <property type="protein sequence ID" value="CAB0614894.1"/>
    <property type="molecule type" value="Genomic_DNA"/>
</dbReference>
<dbReference type="PROSITE" id="PS50893">
    <property type="entry name" value="ABC_TRANSPORTER_2"/>
    <property type="match status" value="1"/>
</dbReference>
<evidence type="ECO:0000313" key="7">
    <source>
        <dbReference type="EMBL" id="CAB0614894.1"/>
    </source>
</evidence>
<dbReference type="Pfam" id="PF00005">
    <property type="entry name" value="ABC_tran"/>
    <property type="match status" value="1"/>
</dbReference>
<dbReference type="PROSITE" id="PS00211">
    <property type="entry name" value="ABC_TRANSPORTER_1"/>
    <property type="match status" value="1"/>
</dbReference>
<evidence type="ECO:0000256" key="4">
    <source>
        <dbReference type="ARBA" id="ARBA00022840"/>
    </source>
</evidence>
<comment type="caution">
    <text evidence="7">The sequence shown here is derived from an EMBL/GenBank/DDBJ whole genome shotgun (WGS) entry which is preliminary data.</text>
</comment>
<proteinExistence type="predicted"/>
<evidence type="ECO:0000256" key="6">
    <source>
        <dbReference type="ARBA" id="ARBA00023136"/>
    </source>
</evidence>
<dbReference type="RefSeq" id="WP_014302197.1">
    <property type="nucleotide sequence ID" value="NZ_CAJDYE010000001.1"/>
</dbReference>
<dbReference type="InterPro" id="IPR039421">
    <property type="entry name" value="Type_1_exporter"/>
</dbReference>
<dbReference type="Gene3D" id="1.20.1560.10">
    <property type="entry name" value="ABC transporter type 1, transmembrane domain"/>
    <property type="match status" value="1"/>
</dbReference>
<gene>
    <name evidence="7" type="ORF">CIP107547_01949</name>
</gene>
<dbReference type="PROSITE" id="PS50929">
    <property type="entry name" value="ABC_TM1F"/>
    <property type="match status" value="1"/>
</dbReference>
<dbReference type="SUPFAM" id="SSF90123">
    <property type="entry name" value="ABC transporter transmembrane region"/>
    <property type="match status" value="1"/>
</dbReference>
<name>A0A0D6GR01_CORDP</name>
<dbReference type="GO" id="GO:0005886">
    <property type="term" value="C:plasma membrane"/>
    <property type="evidence" value="ECO:0007669"/>
    <property type="project" value="UniProtKB-SubCell"/>
</dbReference>
<sequence>MDSTVRSIAKILRSASALWPFYVGVVLSAITVAVLALITPFIIKDATDTIVEAVNGNMSIDNATKRVIWLSLGLLVAQLANTILNNIGGYVGDVLAAKLRQVLSTRYFAQLLGMPQRYFDDQVTGTIIARLDRSITSITQALQAMANNFFPMLISVAAVLGIAATYYWPLAVLLATIIPIYMWLTSLTSKKWQVIEEKKNEQIDLAGGRFAEVVSQVKVVKSFVSETRELRSFGEHYEETVTFTRQQSRFWHFMDTLRTGSMNLVFFAIYLVLFYRTLHGYFTLGDMVLLIQLVNMARTPMTMMSWMVDTTQRAITGSKDYFEVMEQQLEPTVNPEISAATATTGLPELNTAPTEPLVPATEQPAFDFRNVSFAYNEGEEVLHNVSFHANIGQKIALVGESGGGKSTLVNLLLGLYKPTHGALNVCGQHASEISAEDLRATVGVVFQESNLFSGTVRENIAYARPDASLEEVIAVAKRANAHDFIVNFPQGYDTLIGERGLRLSGGQKQRVSVARAMLKDAPILVLDEATSALDTKSELAVQAGLEELMRGRTTLIIAHRLSTIADVDTIITLKNGAVDEIGSPQELAHSGGIYAELLKLTANASDDSKEQLKRFGFHS</sequence>
<dbReference type="Gene3D" id="3.40.50.300">
    <property type="entry name" value="P-loop containing nucleotide triphosphate hydrolases"/>
    <property type="match status" value="1"/>
</dbReference>
<dbReference type="Proteomes" id="UP000480222">
    <property type="component" value="Unassembled WGS sequence"/>
</dbReference>
<dbReference type="FunFam" id="3.40.50.300:FF:000218">
    <property type="entry name" value="Multidrug ABC transporter ATP-binding protein"/>
    <property type="match status" value="1"/>
</dbReference>
<dbReference type="InterPro" id="IPR003439">
    <property type="entry name" value="ABC_transporter-like_ATP-bd"/>
</dbReference>
<comment type="subcellular location">
    <subcellularLocation>
        <location evidence="1">Cell membrane</location>
        <topology evidence="1">Multi-pass membrane protein</topology>
    </subcellularLocation>
</comment>
<dbReference type="GO" id="GO:0016887">
    <property type="term" value="F:ATP hydrolysis activity"/>
    <property type="evidence" value="ECO:0007669"/>
    <property type="project" value="InterPro"/>
</dbReference>
<dbReference type="AlphaFoldDB" id="A0A0D6GR01"/>
<reference evidence="7 8" key="1">
    <citation type="submission" date="2020-02" db="EMBL/GenBank/DDBJ databases">
        <authorList>
            <person name="Brisse S."/>
        </authorList>
    </citation>
    <scope>NUCLEOTIDE SEQUENCE [LARGE SCALE GENOMIC DNA]</scope>
    <source>
        <strain evidence="7">CIP107547</strain>
    </source>
</reference>
<dbReference type="GO" id="GO:0015421">
    <property type="term" value="F:ABC-type oligopeptide transporter activity"/>
    <property type="evidence" value="ECO:0007669"/>
    <property type="project" value="TreeGrafter"/>
</dbReference>
<evidence type="ECO:0000256" key="5">
    <source>
        <dbReference type="ARBA" id="ARBA00022989"/>
    </source>
</evidence>
<keyword evidence="4 7" id="KW-0067">ATP-binding</keyword>
<accession>A0A0D6GR01</accession>
<dbReference type="GO" id="GO:0005524">
    <property type="term" value="F:ATP binding"/>
    <property type="evidence" value="ECO:0007669"/>
    <property type="project" value="UniProtKB-KW"/>
</dbReference>
<dbReference type="SMART" id="SM00382">
    <property type="entry name" value="AAA"/>
    <property type="match status" value="1"/>
</dbReference>
<dbReference type="KEGG" id="cdip:ERS451417_01752"/>
<evidence type="ECO:0000256" key="2">
    <source>
        <dbReference type="ARBA" id="ARBA00022692"/>
    </source>
</evidence>
<keyword evidence="5" id="KW-1133">Transmembrane helix</keyword>
<organism evidence="7 8">
    <name type="scientific">Corynebacterium diphtheriae</name>
    <dbReference type="NCBI Taxonomy" id="1717"/>
    <lineage>
        <taxon>Bacteria</taxon>
        <taxon>Bacillati</taxon>
        <taxon>Actinomycetota</taxon>
        <taxon>Actinomycetes</taxon>
        <taxon>Mycobacteriales</taxon>
        <taxon>Corynebacteriaceae</taxon>
        <taxon>Corynebacterium</taxon>
    </lineage>
</organism>
<dbReference type="InterPro" id="IPR011527">
    <property type="entry name" value="ABC1_TM_dom"/>
</dbReference>
<dbReference type="PANTHER" id="PTHR43394">
    <property type="entry name" value="ATP-DEPENDENT PERMEASE MDL1, MITOCHONDRIAL"/>
    <property type="match status" value="1"/>
</dbReference>
<dbReference type="InterPro" id="IPR017871">
    <property type="entry name" value="ABC_transporter-like_CS"/>
</dbReference>
<dbReference type="OMA" id="ASMDRMF"/>
<dbReference type="SUPFAM" id="SSF52540">
    <property type="entry name" value="P-loop containing nucleoside triphosphate hydrolases"/>
    <property type="match status" value="1"/>
</dbReference>